<dbReference type="SUPFAM" id="SSF52540">
    <property type="entry name" value="P-loop containing nucleoside triphosphate hydrolases"/>
    <property type="match status" value="1"/>
</dbReference>
<evidence type="ECO:0000259" key="3">
    <source>
        <dbReference type="Pfam" id="PF00685"/>
    </source>
</evidence>
<protein>
    <submittedName>
        <fullName evidence="5">Amine sulfotransferase</fullName>
    </submittedName>
</protein>
<keyword evidence="2" id="KW-0808">Transferase</keyword>
<dbReference type="Gene3D" id="3.40.50.300">
    <property type="entry name" value="P-loop containing nucleotide triphosphate hydrolases"/>
    <property type="match status" value="1"/>
</dbReference>
<evidence type="ECO:0000256" key="2">
    <source>
        <dbReference type="ARBA" id="ARBA00022679"/>
    </source>
</evidence>
<gene>
    <name evidence="5" type="primary">LOC114247339</name>
</gene>
<dbReference type="InterPro" id="IPR000863">
    <property type="entry name" value="Sulfotransferase_dom"/>
</dbReference>
<evidence type="ECO:0000313" key="5">
    <source>
        <dbReference type="RefSeq" id="XP_028036075.1"/>
    </source>
</evidence>
<feature type="domain" description="Sulfotransferase" evidence="3">
    <location>
        <begin position="115"/>
        <end position="383"/>
    </location>
</feature>
<dbReference type="Pfam" id="PF00685">
    <property type="entry name" value="Sulfotransfer_1"/>
    <property type="match status" value="1"/>
</dbReference>
<dbReference type="PANTHER" id="PTHR11783">
    <property type="entry name" value="SULFOTRANSFERASE SULT"/>
    <property type="match status" value="1"/>
</dbReference>
<dbReference type="Proteomes" id="UP000504629">
    <property type="component" value="Unplaced"/>
</dbReference>
<proteinExistence type="inferred from homology"/>
<dbReference type="GeneID" id="114247339"/>
<accession>A0A6J2K2F2</accession>
<sequence length="387" mass="44692">MVTLVIEMKVTPQSCGNSRSGTILHANTTFPLIGLGGRICAILREKVKTEKNIYIEMRTKPQLTFSKLDNKTGELLDRMFVKKDCMVEINPGRVILPADYMTIGSDILDMEVRENDVWMCSYPRTGSTWAQEMVWLIGHDLDYEGAKSLQQIRCPLVELSCIMVDGHSEWHDESVKGTSVDLVKYRLPVPRYIRSHLPWDLLPVDIQREDGFAKPKIIYTSRNPKDMVVSYYHYCTLVHGLKGSFEEFCDIFMKDHAPFGPVWNHILGFWNRRHDPNILFIKFEEMKRNLPAVVRRTAKFLEKSLSDDDVTKLCDHLSFSNMKTNRAVNLEAILEKSYGKSYLEATDLRFIRKGEIGDWKNYMSDDLSRSFDEWAAEHIKGTGLSFE</sequence>
<dbReference type="InterPro" id="IPR027417">
    <property type="entry name" value="P-loop_NTPase"/>
</dbReference>
<dbReference type="AlphaFoldDB" id="A0A6J2K2F2"/>
<name>A0A6J2K2F2_BOMMA</name>
<dbReference type="OrthoDB" id="205623at2759"/>
<keyword evidence="4" id="KW-1185">Reference proteome</keyword>
<evidence type="ECO:0000313" key="4">
    <source>
        <dbReference type="Proteomes" id="UP000504629"/>
    </source>
</evidence>
<organism evidence="4 5">
    <name type="scientific">Bombyx mandarina</name>
    <name type="common">Wild silk moth</name>
    <name type="synonym">Wild silkworm</name>
    <dbReference type="NCBI Taxonomy" id="7092"/>
    <lineage>
        <taxon>Eukaryota</taxon>
        <taxon>Metazoa</taxon>
        <taxon>Ecdysozoa</taxon>
        <taxon>Arthropoda</taxon>
        <taxon>Hexapoda</taxon>
        <taxon>Insecta</taxon>
        <taxon>Pterygota</taxon>
        <taxon>Neoptera</taxon>
        <taxon>Endopterygota</taxon>
        <taxon>Lepidoptera</taxon>
        <taxon>Glossata</taxon>
        <taxon>Ditrysia</taxon>
        <taxon>Bombycoidea</taxon>
        <taxon>Bombycidae</taxon>
        <taxon>Bombycinae</taxon>
        <taxon>Bombyx</taxon>
    </lineage>
</organism>
<dbReference type="CTD" id="6761"/>
<dbReference type="RefSeq" id="XP_028036075.1">
    <property type="nucleotide sequence ID" value="XM_028180274.1"/>
</dbReference>
<dbReference type="GO" id="GO:0008146">
    <property type="term" value="F:sulfotransferase activity"/>
    <property type="evidence" value="ECO:0007669"/>
    <property type="project" value="InterPro"/>
</dbReference>
<dbReference type="KEGG" id="bman:114247339"/>
<evidence type="ECO:0000256" key="1">
    <source>
        <dbReference type="ARBA" id="ARBA00005771"/>
    </source>
</evidence>
<comment type="similarity">
    <text evidence="1">Belongs to the sulfotransferase 1 family.</text>
</comment>
<reference evidence="5" key="1">
    <citation type="submission" date="2025-08" db="UniProtKB">
        <authorList>
            <consortium name="RefSeq"/>
        </authorList>
    </citation>
    <scope>IDENTIFICATION</scope>
    <source>
        <tissue evidence="5">Silk gland</tissue>
    </source>
</reference>